<feature type="signal peptide" evidence="2">
    <location>
        <begin position="1"/>
        <end position="23"/>
    </location>
</feature>
<dbReference type="Proteomes" id="UP000244090">
    <property type="component" value="Unassembled WGS sequence"/>
</dbReference>
<accession>A0A2T6BT00</accession>
<dbReference type="NCBIfam" id="TIGR04183">
    <property type="entry name" value="Por_Secre_tail"/>
    <property type="match status" value="1"/>
</dbReference>
<keyword evidence="5" id="KW-1185">Reference proteome</keyword>
<evidence type="ECO:0000313" key="4">
    <source>
        <dbReference type="EMBL" id="PTX59192.1"/>
    </source>
</evidence>
<dbReference type="EMBL" id="QBKT01000010">
    <property type="protein sequence ID" value="PTX59192.1"/>
    <property type="molecule type" value="Genomic_DNA"/>
</dbReference>
<comment type="caution">
    <text evidence="4">The sequence shown here is derived from an EMBL/GenBank/DDBJ whole genome shotgun (WGS) entry which is preliminary data.</text>
</comment>
<evidence type="ECO:0000256" key="2">
    <source>
        <dbReference type="SAM" id="SignalP"/>
    </source>
</evidence>
<dbReference type="InterPro" id="IPR026444">
    <property type="entry name" value="Secre_tail"/>
</dbReference>
<proteinExistence type="predicted"/>
<dbReference type="RefSeq" id="WP_245896927.1">
    <property type="nucleotide sequence ID" value="NZ_QBKT01000010.1"/>
</dbReference>
<sequence length="272" mass="28364">MKKTTFILLLCMTFALFSNTATAQDGYTYSLQHNGGYSFTIQAVPNASANTFAPLVQSYGFTIIVPDGVTIDTGSATSLGGGASATLFDGSAVGMPTIDGYLITETLGSPVTYPAPSTATNTNVYTFTINGSPTSGDIYILENNSALANTITALKSFKQADMIDDGMTTFANVVDPNAAAVTAPSSFNFMTLSTTEAELTGVNVYPNPVKNVATISGVSDILSVEVTNLNGQLVLKNTSNLETIDMTSLPTGIYFAKIMAAAGSKTVKLIKE</sequence>
<evidence type="ECO:0000256" key="1">
    <source>
        <dbReference type="ARBA" id="ARBA00022729"/>
    </source>
</evidence>
<gene>
    <name evidence="4" type="ORF">C8N46_11022</name>
</gene>
<evidence type="ECO:0000313" key="5">
    <source>
        <dbReference type="Proteomes" id="UP000244090"/>
    </source>
</evidence>
<keyword evidence="1 2" id="KW-0732">Signal</keyword>
<feature type="domain" description="Secretion system C-terminal sorting" evidence="3">
    <location>
        <begin position="204"/>
        <end position="270"/>
    </location>
</feature>
<evidence type="ECO:0000259" key="3">
    <source>
        <dbReference type="Pfam" id="PF18962"/>
    </source>
</evidence>
<organism evidence="4 5">
    <name type="scientific">Kordia periserrulae</name>
    <dbReference type="NCBI Taxonomy" id="701523"/>
    <lineage>
        <taxon>Bacteria</taxon>
        <taxon>Pseudomonadati</taxon>
        <taxon>Bacteroidota</taxon>
        <taxon>Flavobacteriia</taxon>
        <taxon>Flavobacteriales</taxon>
        <taxon>Flavobacteriaceae</taxon>
        <taxon>Kordia</taxon>
    </lineage>
</organism>
<protein>
    <submittedName>
        <fullName evidence="4">Putative secreted protein (Por secretion system target)</fullName>
    </submittedName>
</protein>
<dbReference type="AlphaFoldDB" id="A0A2T6BT00"/>
<name>A0A2T6BT00_9FLAO</name>
<reference evidence="4 5" key="1">
    <citation type="submission" date="2018-04" db="EMBL/GenBank/DDBJ databases">
        <title>Genomic Encyclopedia of Archaeal and Bacterial Type Strains, Phase II (KMG-II): from individual species to whole genera.</title>
        <authorList>
            <person name="Goeker M."/>
        </authorList>
    </citation>
    <scope>NUCLEOTIDE SEQUENCE [LARGE SCALE GENOMIC DNA]</scope>
    <source>
        <strain evidence="4 5">DSM 25731</strain>
    </source>
</reference>
<feature type="chain" id="PRO_5015624862" evidence="2">
    <location>
        <begin position="24"/>
        <end position="272"/>
    </location>
</feature>
<dbReference type="Pfam" id="PF18962">
    <property type="entry name" value="Por_Secre_tail"/>
    <property type="match status" value="1"/>
</dbReference>